<protein>
    <recommendedName>
        <fullName evidence="7">Phosphatidic acid phosphatase type 2/haloperoxidase domain-containing protein</fullName>
    </recommendedName>
</protein>
<feature type="region of interest" description="Disordered" evidence="5">
    <location>
        <begin position="1"/>
        <end position="28"/>
    </location>
</feature>
<organism evidence="8 9">
    <name type="scientific">Nocardioides aquiterrae</name>
    <dbReference type="NCBI Taxonomy" id="203799"/>
    <lineage>
        <taxon>Bacteria</taxon>
        <taxon>Bacillati</taxon>
        <taxon>Actinomycetota</taxon>
        <taxon>Actinomycetes</taxon>
        <taxon>Propionibacteriales</taxon>
        <taxon>Nocardioidaceae</taxon>
        <taxon>Nocardioides</taxon>
    </lineage>
</organism>
<dbReference type="PANTHER" id="PTHR31310:SF7">
    <property type="entry name" value="PA-PHOSPHATASE RELATED-FAMILY PROTEIN DDB_G0268928"/>
    <property type="match status" value="1"/>
</dbReference>
<dbReference type="PANTHER" id="PTHR31310">
    <property type="match status" value="1"/>
</dbReference>
<keyword evidence="3 6" id="KW-1133">Transmembrane helix</keyword>
<dbReference type="SMART" id="SM00014">
    <property type="entry name" value="acidPPc"/>
    <property type="match status" value="1"/>
</dbReference>
<name>A0ABN1U8N6_9ACTN</name>
<dbReference type="RefSeq" id="WP_343905528.1">
    <property type="nucleotide sequence ID" value="NZ_BAAAJE010000002.1"/>
</dbReference>
<evidence type="ECO:0000256" key="4">
    <source>
        <dbReference type="ARBA" id="ARBA00023136"/>
    </source>
</evidence>
<evidence type="ECO:0000256" key="6">
    <source>
        <dbReference type="SAM" id="Phobius"/>
    </source>
</evidence>
<feature type="transmembrane region" description="Helical" evidence="6">
    <location>
        <begin position="73"/>
        <end position="94"/>
    </location>
</feature>
<feature type="domain" description="Phosphatidic acid phosphatase type 2/haloperoxidase" evidence="7">
    <location>
        <begin position="211"/>
        <end position="347"/>
    </location>
</feature>
<dbReference type="InterPro" id="IPR026841">
    <property type="entry name" value="Aur1/Ipt1"/>
</dbReference>
<evidence type="ECO:0000256" key="1">
    <source>
        <dbReference type="ARBA" id="ARBA00004141"/>
    </source>
</evidence>
<evidence type="ECO:0000259" key="7">
    <source>
        <dbReference type="SMART" id="SM00014"/>
    </source>
</evidence>
<dbReference type="InterPro" id="IPR052185">
    <property type="entry name" value="IPC_Synthase-Related"/>
</dbReference>
<feature type="transmembrane region" description="Helical" evidence="6">
    <location>
        <begin position="333"/>
        <end position="350"/>
    </location>
</feature>
<dbReference type="EMBL" id="BAAAJE010000002">
    <property type="protein sequence ID" value="GAA1129087.1"/>
    <property type="molecule type" value="Genomic_DNA"/>
</dbReference>
<feature type="transmembrane region" description="Helical" evidence="6">
    <location>
        <begin position="115"/>
        <end position="133"/>
    </location>
</feature>
<feature type="transmembrane region" description="Helical" evidence="6">
    <location>
        <begin position="184"/>
        <end position="205"/>
    </location>
</feature>
<keyword evidence="2 6" id="KW-0812">Transmembrane</keyword>
<sequence>MSAHEQLRPLPERTDRTGERPAPAGGTSRREALRLTAVLWSIVAVFAIITFARSQQVGVPMRDPGGRMFSGRLQSAVTLGLVLVVVDAAVRTLWRHRAARGFLPAAWRTLRERWTLQRTALVVSGLVAYHVVYVCYRNLKSWDAFNTDRDQHLLDFDRTLFLGHSPAELLHGLLGTDLAARPLAFFYEVFVYVVVAAVVGAVALLPRVKDSYVMLFAGIWVWILGVGSYYLVPSLGPFASAAEEFAKLPPTGVTASQAEYLVDRAHLLANPAAPDAFASISAFASLHTAFTCAILLVALYLRMRLLSIVLAGYLAVVMVATIYFGMHFVVDDIAGIVIALVAVALARFTVHWPRLEARDEG</sequence>
<feature type="transmembrane region" description="Helical" evidence="6">
    <location>
        <begin position="308"/>
        <end position="327"/>
    </location>
</feature>
<comment type="caution">
    <text evidence="8">The sequence shown here is derived from an EMBL/GenBank/DDBJ whole genome shotgun (WGS) entry which is preliminary data.</text>
</comment>
<comment type="subcellular location">
    <subcellularLocation>
        <location evidence="1">Membrane</location>
        <topology evidence="1">Multi-pass membrane protein</topology>
    </subcellularLocation>
</comment>
<gene>
    <name evidence="8" type="ORF">GCM10009606_06060</name>
</gene>
<feature type="transmembrane region" description="Helical" evidence="6">
    <location>
        <begin position="276"/>
        <end position="301"/>
    </location>
</feature>
<evidence type="ECO:0000313" key="9">
    <source>
        <dbReference type="Proteomes" id="UP001499979"/>
    </source>
</evidence>
<keyword evidence="9" id="KW-1185">Reference proteome</keyword>
<keyword evidence="4 6" id="KW-0472">Membrane</keyword>
<proteinExistence type="predicted"/>
<dbReference type="Pfam" id="PF14378">
    <property type="entry name" value="PAP2_3"/>
    <property type="match status" value="1"/>
</dbReference>
<feature type="transmembrane region" description="Helical" evidence="6">
    <location>
        <begin position="212"/>
        <end position="232"/>
    </location>
</feature>
<feature type="compositionally biased region" description="Basic and acidic residues" evidence="5">
    <location>
        <begin position="1"/>
        <end position="19"/>
    </location>
</feature>
<evidence type="ECO:0000256" key="3">
    <source>
        <dbReference type="ARBA" id="ARBA00022989"/>
    </source>
</evidence>
<reference evidence="8 9" key="1">
    <citation type="journal article" date="2019" name="Int. J. Syst. Evol. Microbiol.">
        <title>The Global Catalogue of Microorganisms (GCM) 10K type strain sequencing project: providing services to taxonomists for standard genome sequencing and annotation.</title>
        <authorList>
            <consortium name="The Broad Institute Genomics Platform"/>
            <consortium name="The Broad Institute Genome Sequencing Center for Infectious Disease"/>
            <person name="Wu L."/>
            <person name="Ma J."/>
        </authorList>
    </citation>
    <scope>NUCLEOTIDE SEQUENCE [LARGE SCALE GENOMIC DNA]</scope>
    <source>
        <strain evidence="8 9">JCM 11813</strain>
    </source>
</reference>
<dbReference type="InterPro" id="IPR000326">
    <property type="entry name" value="PAP2/HPO"/>
</dbReference>
<dbReference type="Proteomes" id="UP001499979">
    <property type="component" value="Unassembled WGS sequence"/>
</dbReference>
<accession>A0ABN1U8N6</accession>
<evidence type="ECO:0000256" key="2">
    <source>
        <dbReference type="ARBA" id="ARBA00022692"/>
    </source>
</evidence>
<evidence type="ECO:0000313" key="8">
    <source>
        <dbReference type="EMBL" id="GAA1129087.1"/>
    </source>
</evidence>
<feature type="transmembrane region" description="Helical" evidence="6">
    <location>
        <begin position="32"/>
        <end position="53"/>
    </location>
</feature>
<evidence type="ECO:0000256" key="5">
    <source>
        <dbReference type="SAM" id="MobiDB-lite"/>
    </source>
</evidence>